<gene>
    <name evidence="2" type="ORF">M422DRAFT_185846</name>
</gene>
<name>A0A0C9TN81_SPHS4</name>
<dbReference type="Proteomes" id="UP000054279">
    <property type="component" value="Unassembled WGS sequence"/>
</dbReference>
<evidence type="ECO:0000313" key="3">
    <source>
        <dbReference type="Proteomes" id="UP000054279"/>
    </source>
</evidence>
<proteinExistence type="predicted"/>
<dbReference type="AlphaFoldDB" id="A0A0C9TN81"/>
<dbReference type="HOGENOM" id="CLU_084280_0_0_1"/>
<keyword evidence="3" id="KW-1185">Reference proteome</keyword>
<dbReference type="Pfam" id="PF20236">
    <property type="entry name" value="DUF6593"/>
    <property type="match status" value="1"/>
</dbReference>
<sequence>MNSLQLSHQVNVESGSDDIQYIFTEDDPSHTSILDSKTCKTIYTAVTEYPGYDVITNVRNSSGDIIGSLEWKDTKPDRVKYKDNKAKGINHWLKAKSLLNPVSKLEFKDEAGRKYYWQKTYKIHLTISQLYYENRPKIPIAKFQRSLESSPAKLIMTPRAYEISDLCVTSFLFQEKNRRRKGRGAMSKTDVLAKLPGNVPVQFGGWSSG</sequence>
<reference evidence="2 3" key="1">
    <citation type="submission" date="2014-06" db="EMBL/GenBank/DDBJ databases">
        <title>Evolutionary Origins and Diversification of the Mycorrhizal Mutualists.</title>
        <authorList>
            <consortium name="DOE Joint Genome Institute"/>
            <consortium name="Mycorrhizal Genomics Consortium"/>
            <person name="Kohler A."/>
            <person name="Kuo A."/>
            <person name="Nagy L.G."/>
            <person name="Floudas D."/>
            <person name="Copeland A."/>
            <person name="Barry K.W."/>
            <person name="Cichocki N."/>
            <person name="Veneault-Fourrey C."/>
            <person name="LaButti K."/>
            <person name="Lindquist E.A."/>
            <person name="Lipzen A."/>
            <person name="Lundell T."/>
            <person name="Morin E."/>
            <person name="Murat C."/>
            <person name="Riley R."/>
            <person name="Ohm R."/>
            <person name="Sun H."/>
            <person name="Tunlid A."/>
            <person name="Henrissat B."/>
            <person name="Grigoriev I.V."/>
            <person name="Hibbett D.S."/>
            <person name="Martin F."/>
        </authorList>
    </citation>
    <scope>NUCLEOTIDE SEQUENCE [LARGE SCALE GENOMIC DNA]</scope>
    <source>
        <strain evidence="2 3">SS14</strain>
    </source>
</reference>
<evidence type="ECO:0000259" key="1">
    <source>
        <dbReference type="Pfam" id="PF20236"/>
    </source>
</evidence>
<evidence type="ECO:0000313" key="2">
    <source>
        <dbReference type="EMBL" id="KIJ31443.1"/>
    </source>
</evidence>
<organism evidence="2 3">
    <name type="scientific">Sphaerobolus stellatus (strain SS14)</name>
    <dbReference type="NCBI Taxonomy" id="990650"/>
    <lineage>
        <taxon>Eukaryota</taxon>
        <taxon>Fungi</taxon>
        <taxon>Dikarya</taxon>
        <taxon>Basidiomycota</taxon>
        <taxon>Agaricomycotina</taxon>
        <taxon>Agaricomycetes</taxon>
        <taxon>Phallomycetidae</taxon>
        <taxon>Geastrales</taxon>
        <taxon>Sphaerobolaceae</taxon>
        <taxon>Sphaerobolus</taxon>
    </lineage>
</organism>
<feature type="domain" description="DUF6593" evidence="1">
    <location>
        <begin position="26"/>
        <end position="180"/>
    </location>
</feature>
<dbReference type="EMBL" id="KN837242">
    <property type="protein sequence ID" value="KIJ31443.1"/>
    <property type="molecule type" value="Genomic_DNA"/>
</dbReference>
<dbReference type="OrthoDB" id="3256331at2759"/>
<dbReference type="InterPro" id="IPR046528">
    <property type="entry name" value="DUF6593"/>
</dbReference>
<accession>A0A0C9TN81</accession>
<protein>
    <recommendedName>
        <fullName evidence="1">DUF6593 domain-containing protein</fullName>
    </recommendedName>
</protein>